<accession>A0A0K2GXW4</accession>
<dbReference type="Proteomes" id="UP000058446">
    <property type="component" value="Chromosome"/>
</dbReference>
<dbReference type="EC" id="2.7.7.108" evidence="5"/>
<comment type="catalytic activity">
    <reaction evidence="7">
        <text>L-tyrosyl-[protein] + ATP = O-(5'-adenylyl)-L-tyrosyl-[protein] + diphosphate</text>
        <dbReference type="Rhea" id="RHEA:54288"/>
        <dbReference type="Rhea" id="RHEA-COMP:10136"/>
        <dbReference type="Rhea" id="RHEA-COMP:13846"/>
        <dbReference type="ChEBI" id="CHEBI:30616"/>
        <dbReference type="ChEBI" id="CHEBI:33019"/>
        <dbReference type="ChEBI" id="CHEBI:46858"/>
        <dbReference type="ChEBI" id="CHEBI:83624"/>
        <dbReference type="EC" id="2.7.7.108"/>
    </reaction>
</comment>
<dbReference type="PROSITE" id="PS51459">
    <property type="entry name" value="FIDO"/>
    <property type="match status" value="1"/>
</dbReference>
<feature type="domain" description="Fido" evidence="8">
    <location>
        <begin position="55"/>
        <end position="197"/>
    </location>
</feature>
<dbReference type="InterPro" id="IPR003812">
    <property type="entry name" value="Fido"/>
</dbReference>
<dbReference type="EMBL" id="CP006841">
    <property type="protein sequence ID" value="ALA66637.1"/>
    <property type="molecule type" value="Genomic_DNA"/>
</dbReference>
<protein>
    <recommendedName>
        <fullName evidence="5">protein adenylyltransferase</fullName>
        <ecNumber evidence="5">2.7.7.108</ecNumber>
    </recommendedName>
</protein>
<dbReference type="KEGG" id="clw:CLAC_01570"/>
<dbReference type="GO" id="GO:0051302">
    <property type="term" value="P:regulation of cell division"/>
    <property type="evidence" value="ECO:0007669"/>
    <property type="project" value="TreeGrafter"/>
</dbReference>
<keyword evidence="4" id="KW-0067">ATP-binding</keyword>
<dbReference type="AlphaFoldDB" id="A0A0K2GXW4"/>
<dbReference type="PANTHER" id="PTHR39560">
    <property type="entry name" value="PROTEIN ADENYLYLTRANSFERASE FIC-RELATED"/>
    <property type="match status" value="1"/>
</dbReference>
<comment type="catalytic activity">
    <reaction evidence="6">
        <text>L-threonyl-[protein] + ATP = 3-O-(5'-adenylyl)-L-threonyl-[protein] + diphosphate</text>
        <dbReference type="Rhea" id="RHEA:54292"/>
        <dbReference type="Rhea" id="RHEA-COMP:11060"/>
        <dbReference type="Rhea" id="RHEA-COMP:13847"/>
        <dbReference type="ChEBI" id="CHEBI:30013"/>
        <dbReference type="ChEBI" id="CHEBI:30616"/>
        <dbReference type="ChEBI" id="CHEBI:33019"/>
        <dbReference type="ChEBI" id="CHEBI:138113"/>
        <dbReference type="EC" id="2.7.7.108"/>
    </reaction>
</comment>
<evidence type="ECO:0000256" key="4">
    <source>
        <dbReference type="ARBA" id="ARBA00022840"/>
    </source>
</evidence>
<keyword evidence="2" id="KW-0548">Nucleotidyltransferase</keyword>
<keyword evidence="10" id="KW-1185">Reference proteome</keyword>
<evidence type="ECO:0000313" key="9">
    <source>
        <dbReference type="EMBL" id="ALA66637.1"/>
    </source>
</evidence>
<keyword evidence="3" id="KW-0547">Nucleotide-binding</keyword>
<dbReference type="GO" id="GO:0005524">
    <property type="term" value="F:ATP binding"/>
    <property type="evidence" value="ECO:0007669"/>
    <property type="project" value="UniProtKB-KW"/>
</dbReference>
<dbReference type="PATRIC" id="fig|1408189.4.peg.313"/>
<reference evidence="9 10" key="1">
    <citation type="submission" date="2013-10" db="EMBL/GenBank/DDBJ databases">
        <title>Complete genome sequence of Corynebacterium lactis DSM 45799(T), isolated from raw cow milk.</title>
        <authorList>
            <person name="Ruckert C."/>
            <person name="Albersmeier A."/>
            <person name="Lipski A."/>
            <person name="Kalinowski J."/>
        </authorList>
    </citation>
    <scope>NUCLEOTIDE SEQUENCE [LARGE SCALE GENOMIC DNA]</scope>
    <source>
        <strain evidence="9 10">RW2-5</strain>
    </source>
</reference>
<dbReference type="Gene3D" id="1.10.3290.10">
    <property type="entry name" value="Fido-like domain"/>
    <property type="match status" value="1"/>
</dbReference>
<dbReference type="PANTHER" id="PTHR39560:SF1">
    <property type="entry name" value="PROTEIN ADENYLYLTRANSFERASE FIC-RELATED"/>
    <property type="match status" value="1"/>
</dbReference>
<keyword evidence="1" id="KW-0808">Transferase</keyword>
<dbReference type="RefSeq" id="WP_053411411.1">
    <property type="nucleotide sequence ID" value="NZ_CP006841.1"/>
</dbReference>
<evidence type="ECO:0000256" key="2">
    <source>
        <dbReference type="ARBA" id="ARBA00022695"/>
    </source>
</evidence>
<evidence type="ECO:0000256" key="7">
    <source>
        <dbReference type="ARBA" id="ARBA00048696"/>
    </source>
</evidence>
<evidence type="ECO:0000256" key="6">
    <source>
        <dbReference type="ARBA" id="ARBA00047939"/>
    </source>
</evidence>
<evidence type="ECO:0000259" key="8">
    <source>
        <dbReference type="PROSITE" id="PS51459"/>
    </source>
</evidence>
<evidence type="ECO:0000256" key="3">
    <source>
        <dbReference type="ARBA" id="ARBA00022741"/>
    </source>
</evidence>
<gene>
    <name evidence="9" type="ORF">CLAC_01570</name>
</gene>
<evidence type="ECO:0000313" key="10">
    <source>
        <dbReference type="Proteomes" id="UP000058446"/>
    </source>
</evidence>
<organism evidence="9 10">
    <name type="scientific">Corynebacterium lactis RW2-5</name>
    <dbReference type="NCBI Taxonomy" id="1408189"/>
    <lineage>
        <taxon>Bacteria</taxon>
        <taxon>Bacillati</taxon>
        <taxon>Actinomycetota</taxon>
        <taxon>Actinomycetes</taxon>
        <taxon>Mycobacteriales</taxon>
        <taxon>Corynebacteriaceae</taxon>
        <taxon>Corynebacterium</taxon>
    </lineage>
</organism>
<sequence>MAPLDPYIEPGTSTLKNLLGLRNLRELAAAEADLVNARTVQLGDLEFETFIPNSRDERELRAIHHHLFQDIYPFAGEIRTIDMRRGEGELFAPCAGISQNLFSLAEQLNDKNLLRNLGRNEFLKELVYFYSMLNWIHPFREGNGRTQRLFWSRVALDAGWLLDWRQFGTDLNEASRISREQNDDSLLFEGFESMLFRAADCELDGR</sequence>
<name>A0A0K2GXW4_9CORY</name>
<dbReference type="GO" id="GO:0070733">
    <property type="term" value="F:AMPylase activity"/>
    <property type="evidence" value="ECO:0007669"/>
    <property type="project" value="UniProtKB-EC"/>
</dbReference>
<dbReference type="SUPFAM" id="SSF140931">
    <property type="entry name" value="Fic-like"/>
    <property type="match status" value="1"/>
</dbReference>
<proteinExistence type="predicted"/>
<dbReference type="InterPro" id="IPR036597">
    <property type="entry name" value="Fido-like_dom_sf"/>
</dbReference>
<dbReference type="STRING" id="1408189.CLAC_01570"/>
<dbReference type="Pfam" id="PF02661">
    <property type="entry name" value="Fic"/>
    <property type="match status" value="1"/>
</dbReference>
<evidence type="ECO:0000256" key="5">
    <source>
        <dbReference type="ARBA" id="ARBA00034531"/>
    </source>
</evidence>
<evidence type="ECO:0000256" key="1">
    <source>
        <dbReference type="ARBA" id="ARBA00022679"/>
    </source>
</evidence>